<dbReference type="Pfam" id="PF03462">
    <property type="entry name" value="PCRF"/>
    <property type="match status" value="1"/>
</dbReference>
<protein>
    <submittedName>
        <fullName evidence="5">Release factor</fullName>
    </submittedName>
</protein>
<dbReference type="InterPro" id="IPR045853">
    <property type="entry name" value="Pep_chain_release_fac_I_sf"/>
</dbReference>
<dbReference type="PROSITE" id="PS00745">
    <property type="entry name" value="RF_PROK_I"/>
    <property type="match status" value="1"/>
</dbReference>
<dbReference type="OrthoDB" id="2019491at2759"/>
<comment type="similarity">
    <text evidence="1">Belongs to the prokaryotic/mitochondrial release factor family.</text>
</comment>
<keyword evidence="6" id="KW-1185">Reference proteome</keyword>
<dbReference type="GO" id="GO:0003747">
    <property type="term" value="F:translation release factor activity"/>
    <property type="evidence" value="ECO:0007669"/>
    <property type="project" value="InterPro"/>
</dbReference>
<evidence type="ECO:0000256" key="1">
    <source>
        <dbReference type="ARBA" id="ARBA00010835"/>
    </source>
</evidence>
<dbReference type="PANTHER" id="PTHR43804">
    <property type="entry name" value="LD18447P"/>
    <property type="match status" value="1"/>
</dbReference>
<dbReference type="Pfam" id="PF00472">
    <property type="entry name" value="RF-1"/>
    <property type="match status" value="1"/>
</dbReference>
<dbReference type="FunFam" id="3.30.160.20:FF:000070">
    <property type="entry name" value="Related to MRF1-peptide chain release factor, mitochondrial"/>
    <property type="match status" value="1"/>
</dbReference>
<organism evidence="5 6">
    <name type="scientific">Lojkania enalia</name>
    <dbReference type="NCBI Taxonomy" id="147567"/>
    <lineage>
        <taxon>Eukaryota</taxon>
        <taxon>Fungi</taxon>
        <taxon>Dikarya</taxon>
        <taxon>Ascomycota</taxon>
        <taxon>Pezizomycotina</taxon>
        <taxon>Dothideomycetes</taxon>
        <taxon>Pleosporomycetidae</taxon>
        <taxon>Pleosporales</taxon>
        <taxon>Pleosporales incertae sedis</taxon>
        <taxon>Lojkania</taxon>
    </lineage>
</organism>
<evidence type="ECO:0000313" key="5">
    <source>
        <dbReference type="EMBL" id="KAF2257570.1"/>
    </source>
</evidence>
<reference evidence="6" key="1">
    <citation type="journal article" date="2020" name="Stud. Mycol.">
        <title>101 Dothideomycetes genomes: A test case for predicting lifestyles and emergence of pathogens.</title>
        <authorList>
            <person name="Haridas S."/>
            <person name="Albert R."/>
            <person name="Binder M."/>
            <person name="Bloem J."/>
            <person name="LaButti K."/>
            <person name="Salamov A."/>
            <person name="Andreopoulos B."/>
            <person name="Baker S."/>
            <person name="Barry K."/>
            <person name="Bills G."/>
            <person name="Bluhm B."/>
            <person name="Cannon C."/>
            <person name="Castanera R."/>
            <person name="Culley D."/>
            <person name="Daum C."/>
            <person name="Ezra D."/>
            <person name="Gonzalez J."/>
            <person name="Henrissat B."/>
            <person name="Kuo A."/>
            <person name="Liang C."/>
            <person name="Lipzen A."/>
            <person name="Lutzoni F."/>
            <person name="Magnuson J."/>
            <person name="Mondo S."/>
            <person name="Nolan M."/>
            <person name="Ohm R."/>
            <person name="Pangilinan J."/>
            <person name="Park H.-J."/>
            <person name="Ramirez L."/>
            <person name="Alfaro M."/>
            <person name="Sun H."/>
            <person name="Tritt A."/>
            <person name="Yoshinaga Y."/>
            <person name="Zwiers L.-H."/>
            <person name="Turgeon B."/>
            <person name="Goodwin S."/>
            <person name="Spatafora J."/>
            <person name="Crous P."/>
            <person name="Grigoriev I."/>
        </authorList>
    </citation>
    <scope>NUCLEOTIDE SEQUENCE [LARGE SCALE GENOMIC DNA]</scope>
    <source>
        <strain evidence="6">CBS 304.66</strain>
    </source>
</reference>
<evidence type="ECO:0000259" key="4">
    <source>
        <dbReference type="PROSITE" id="PS00745"/>
    </source>
</evidence>
<dbReference type="EMBL" id="ML986926">
    <property type="protein sequence ID" value="KAF2257570.1"/>
    <property type="molecule type" value="Genomic_DNA"/>
</dbReference>
<keyword evidence="2" id="KW-0488">Methylation</keyword>
<dbReference type="GO" id="GO:0005739">
    <property type="term" value="C:mitochondrion"/>
    <property type="evidence" value="ECO:0007669"/>
    <property type="project" value="UniProtKB-ARBA"/>
</dbReference>
<evidence type="ECO:0000313" key="6">
    <source>
        <dbReference type="Proteomes" id="UP000800093"/>
    </source>
</evidence>
<evidence type="ECO:0000256" key="3">
    <source>
        <dbReference type="ARBA" id="ARBA00022917"/>
    </source>
</evidence>
<dbReference type="SUPFAM" id="SSF75620">
    <property type="entry name" value="Release factor"/>
    <property type="match status" value="1"/>
</dbReference>
<sequence>MTPAPWICRSCLLHISRPLFRRLIRLQSTESISPGLLARARSIAIEHKQLTDKLANGFDSKAAKKLGEYSPVIRALQDWDKANESVSELTSLIHDSTTDPELRELAADDLEASRSQLINASQSLTTSLIPVHPFAHLPCLIEIRPGAGGSEASIFAADLLRMYQGFCNRNNYRATLLKFEYTNGTQESGIPLTEAILEIDAPNAYGMLRSEAGVHRVQRVPVTESKGRVHTSAVSVLVLPSIQENTLGEENFDDPESDYYVDPKEVRVDIMRARGAGGQHVNTTDSAVRLTHIPTNTVVSIQDSRSQPKNREKAWRLLRSRLAQARREKREEEVVAMRRSVVGVAKMGRGDKVRTYNWGQQRVTDHRSGMTVHDLDDVMEGGETLDKIMESVRSWLIEKDVETLIAENAAAKQ</sequence>
<feature type="domain" description="Prokaryotic-type class I peptide chain release factors" evidence="4">
    <location>
        <begin position="272"/>
        <end position="288"/>
    </location>
</feature>
<dbReference type="InterPro" id="IPR005139">
    <property type="entry name" value="PCRF"/>
</dbReference>
<keyword evidence="3" id="KW-0648">Protein biosynthesis</keyword>
<dbReference type="SMART" id="SM00937">
    <property type="entry name" value="PCRF"/>
    <property type="match status" value="1"/>
</dbReference>
<evidence type="ECO:0000256" key="2">
    <source>
        <dbReference type="ARBA" id="ARBA00022481"/>
    </source>
</evidence>
<dbReference type="Gene3D" id="6.10.140.1950">
    <property type="match status" value="1"/>
</dbReference>
<proteinExistence type="inferred from homology"/>
<accession>A0A9P4JXF0</accession>
<name>A0A9P4JXF0_9PLEO</name>
<gene>
    <name evidence="5" type="ORF">CC78DRAFT_549811</name>
</gene>
<dbReference type="AlphaFoldDB" id="A0A9P4JXF0"/>
<dbReference type="InterPro" id="IPR000352">
    <property type="entry name" value="Pep_chain_release_fac_I"/>
</dbReference>
<comment type="caution">
    <text evidence="5">The sequence shown here is derived from an EMBL/GenBank/DDBJ whole genome shotgun (WGS) entry which is preliminary data.</text>
</comment>
<dbReference type="PANTHER" id="PTHR43804:SF7">
    <property type="entry name" value="LD18447P"/>
    <property type="match status" value="1"/>
</dbReference>
<dbReference type="GO" id="GO:0032543">
    <property type="term" value="P:mitochondrial translation"/>
    <property type="evidence" value="ECO:0007669"/>
    <property type="project" value="UniProtKB-ARBA"/>
</dbReference>
<dbReference type="Gene3D" id="3.30.70.1660">
    <property type="match status" value="1"/>
</dbReference>
<dbReference type="InterPro" id="IPR050057">
    <property type="entry name" value="Prokaryotic/Mito_RF"/>
</dbReference>
<dbReference type="Proteomes" id="UP000800093">
    <property type="component" value="Unassembled WGS sequence"/>
</dbReference>
<dbReference type="Gene3D" id="3.30.160.20">
    <property type="match status" value="1"/>
</dbReference>